<dbReference type="SUPFAM" id="SSF55486">
    <property type="entry name" value="Metalloproteases ('zincins'), catalytic domain"/>
    <property type="match status" value="1"/>
</dbReference>
<dbReference type="EMBL" id="CCXY01000064">
    <property type="protein sequence ID" value="CEG11647.1"/>
    <property type="molecule type" value="Genomic_DNA"/>
</dbReference>
<name>A0A098E6Q6_9ZZZZ</name>
<feature type="domain" description="PepSY" evidence="1">
    <location>
        <begin position="178"/>
        <end position="247"/>
    </location>
</feature>
<protein>
    <recommendedName>
        <fullName evidence="1">PepSY domain-containing protein</fullName>
    </recommendedName>
</protein>
<dbReference type="AlphaFoldDB" id="A0A098E6Q6"/>
<dbReference type="PANTHER" id="PTHR33794">
    <property type="entry name" value="BACILLOLYSIN"/>
    <property type="match status" value="1"/>
</dbReference>
<reference evidence="2" key="1">
    <citation type="submission" date="2014-09" db="EMBL/GenBank/DDBJ databases">
        <authorList>
            <person name="Probst J Alexander"/>
        </authorList>
    </citation>
    <scope>NUCLEOTIDE SEQUENCE</scope>
</reference>
<evidence type="ECO:0000313" key="2">
    <source>
        <dbReference type="EMBL" id="CEG11647.1"/>
    </source>
</evidence>
<gene>
    <name evidence="2" type="ORF">MSIBF_A1560002</name>
</gene>
<sequence length="811" mass="92723">MTNKFLIFAVLCIFFIFTIGENSIASDEVKSIRTSSEINVSNFNYSDLSNLENLNLKFYPSNKTLSPHRIFGRDTKIEGLKKTSLKQIKEEKIKGGNILKITDNFISDNEKFLKVNPANLKLKKFDSDNENYYVTYQQYYEDIPVYRGLVGLTIDRYGRILIIGSDFQQRINISTIPKISKGDAIRIAKEDVNFNDKEDEIKEIFLMIIPKEDAGYTLVWNVFVVTESPLGDQIFFIDAFSGKIIKKHNDIKFGYVNGTVSGMIYPKRYDDVQQEKNFSYEIVKINMTSKSSAFYSGIGTDGNFYDSNMTIKFPINLSNATHANLTFLTQYDIEPGWDFAYIEISNDSGNSWKQLKGKYTSLYSNPGVYARGWINNSFAYTGNSFIMLEENIDISDYTGGEILLRFRYTCDKYEFKEGFYADNISVIADSGTIFFDDAENDEKWNMSGFWVVNNSFSYLYNITDKKGYYEITGIENNTNIHSELMSLYVDVDNDKQKDTMHDFLWNGNETYNLNWANYDTSYKHEESNIYYHVNKIHDYFSKFNFSELNYPLKAVVESVGVTCNAYYSPGMDRIAFSGPRQNCESPALGSDIIYHEYTHAVVDHIYDLGESGDIIEDAMHEAFADYFACTLNNDSIVADGWSFARNLNNTKKYPQDRNDFDPHISGLILSGALRDVRKNLNNTLTDSLIFKAIRITPHAYNFSEFHDNLLIADDDNANIEDGTPHKKVICNAFAKHGIYSAAGLCENELIKADDIFDAVEMLEYLSGEKNLTELSKYDECGKSYYKFVGSDSDNINLFDAFALINNISTGV</sequence>
<dbReference type="Pfam" id="PF20773">
    <property type="entry name" value="InhA-like_MAM"/>
    <property type="match status" value="1"/>
</dbReference>
<dbReference type="PANTHER" id="PTHR33794:SF1">
    <property type="entry name" value="BACILLOLYSIN"/>
    <property type="match status" value="1"/>
</dbReference>
<evidence type="ECO:0000259" key="1">
    <source>
        <dbReference type="Pfam" id="PF03413"/>
    </source>
</evidence>
<dbReference type="Pfam" id="PF03413">
    <property type="entry name" value="PepSY"/>
    <property type="match status" value="1"/>
</dbReference>
<dbReference type="Gene3D" id="3.10.170.10">
    <property type="match status" value="1"/>
</dbReference>
<dbReference type="InterPro" id="IPR050728">
    <property type="entry name" value="Zinc_Metalloprotease_M4"/>
</dbReference>
<proteinExistence type="predicted"/>
<dbReference type="InterPro" id="IPR025711">
    <property type="entry name" value="PepSY"/>
</dbReference>
<organism evidence="2">
    <name type="scientific">groundwater metagenome</name>
    <dbReference type="NCBI Taxonomy" id="717931"/>
    <lineage>
        <taxon>unclassified sequences</taxon>
        <taxon>metagenomes</taxon>
        <taxon>ecological metagenomes</taxon>
    </lineage>
</organism>
<accession>A0A098E6Q6</accession>